<dbReference type="NCBIfam" id="NF033748">
    <property type="entry name" value="class_F_sortase"/>
    <property type="match status" value="1"/>
</dbReference>
<dbReference type="AlphaFoldDB" id="A0A512IA47"/>
<feature type="region of interest" description="Disordered" evidence="2">
    <location>
        <begin position="53"/>
        <end position="117"/>
    </location>
</feature>
<keyword evidence="4" id="KW-1185">Reference proteome</keyword>
<name>A0A512IA47_9MICC</name>
<gene>
    <name evidence="3" type="ORF">KTU01_06930</name>
</gene>
<accession>A0A512IA47</accession>
<organism evidence="3 4">
    <name type="scientific">Kocuria turfanensis</name>
    <dbReference type="NCBI Taxonomy" id="388357"/>
    <lineage>
        <taxon>Bacteria</taxon>
        <taxon>Bacillati</taxon>
        <taxon>Actinomycetota</taxon>
        <taxon>Actinomycetes</taxon>
        <taxon>Micrococcales</taxon>
        <taxon>Micrococcaceae</taxon>
        <taxon>Kocuria</taxon>
    </lineage>
</organism>
<evidence type="ECO:0000256" key="2">
    <source>
        <dbReference type="SAM" id="MobiDB-lite"/>
    </source>
</evidence>
<dbReference type="EMBL" id="BJZS01000021">
    <property type="protein sequence ID" value="GEO94570.1"/>
    <property type="molecule type" value="Genomic_DNA"/>
</dbReference>
<evidence type="ECO:0000313" key="4">
    <source>
        <dbReference type="Proteomes" id="UP000321103"/>
    </source>
</evidence>
<dbReference type="GO" id="GO:0016787">
    <property type="term" value="F:hydrolase activity"/>
    <property type="evidence" value="ECO:0007669"/>
    <property type="project" value="UniProtKB-KW"/>
</dbReference>
<keyword evidence="1" id="KW-0378">Hydrolase</keyword>
<evidence type="ECO:0000256" key="1">
    <source>
        <dbReference type="ARBA" id="ARBA00022801"/>
    </source>
</evidence>
<dbReference type="CDD" id="cd05829">
    <property type="entry name" value="Sortase_F"/>
    <property type="match status" value="1"/>
</dbReference>
<feature type="region of interest" description="Disordered" evidence="2">
    <location>
        <begin position="156"/>
        <end position="175"/>
    </location>
</feature>
<dbReference type="SUPFAM" id="SSF63817">
    <property type="entry name" value="Sortase"/>
    <property type="match status" value="1"/>
</dbReference>
<dbReference type="RefSeq" id="WP_232319422.1">
    <property type="nucleotide sequence ID" value="NZ_BJZS01000021.1"/>
</dbReference>
<dbReference type="InterPro" id="IPR023365">
    <property type="entry name" value="Sortase_dom-sf"/>
</dbReference>
<proteinExistence type="predicted"/>
<dbReference type="Proteomes" id="UP000321103">
    <property type="component" value="Unassembled WGS sequence"/>
</dbReference>
<dbReference type="InterPro" id="IPR042001">
    <property type="entry name" value="Sortase_F"/>
</dbReference>
<protein>
    <recommendedName>
        <fullName evidence="5">Class F sortase</fullName>
    </recommendedName>
</protein>
<dbReference type="STRING" id="388357.GCA_001580365_01553"/>
<dbReference type="Pfam" id="PF04203">
    <property type="entry name" value="Sortase"/>
    <property type="match status" value="1"/>
</dbReference>
<sequence>MPRHRAETRHLRTGVAGLAVVLGLWCTGDSTAPTPPATAQHPVAGQAVPLAASVPPEAASSSTPGTGSPAPSTVEPGAAGPSAATPSGSGAPTAGTSAPPAPSAAAPGAAAPRAPARTLDPEARPRALPASAPVRLTIGTLGVEDRLMTLDRRPDRTLEVPPEHPGAPAGWYRRSPTPGEVGPAVLLGHVNATGGGAGVFADLHRLVPGDRIAVARADGSTAEFTVDAVERHAKDSFPTLRVYGNTAGPELRLITCDGYDPATGTFDENLVVYASLARG</sequence>
<comment type="caution">
    <text evidence="3">The sequence shown here is derived from an EMBL/GenBank/DDBJ whole genome shotgun (WGS) entry which is preliminary data.</text>
</comment>
<evidence type="ECO:0000313" key="3">
    <source>
        <dbReference type="EMBL" id="GEO94570.1"/>
    </source>
</evidence>
<dbReference type="InterPro" id="IPR005754">
    <property type="entry name" value="Sortase"/>
</dbReference>
<evidence type="ECO:0008006" key="5">
    <source>
        <dbReference type="Google" id="ProtNLM"/>
    </source>
</evidence>
<dbReference type="Gene3D" id="2.40.260.10">
    <property type="entry name" value="Sortase"/>
    <property type="match status" value="1"/>
</dbReference>
<reference evidence="3 4" key="1">
    <citation type="submission" date="2019-07" db="EMBL/GenBank/DDBJ databases">
        <title>Whole genome shotgun sequence of Kocuria turfanensis NBRC 107627.</title>
        <authorList>
            <person name="Hosoyama A."/>
            <person name="Uohara A."/>
            <person name="Ohji S."/>
            <person name="Ichikawa N."/>
        </authorList>
    </citation>
    <scope>NUCLEOTIDE SEQUENCE [LARGE SCALE GENOMIC DNA]</scope>
    <source>
        <strain evidence="3 4">NBRC 107627</strain>
    </source>
</reference>